<dbReference type="InterPro" id="IPR010428">
    <property type="entry name" value="Zincin_1"/>
</dbReference>
<dbReference type="SUPFAM" id="SSF55486">
    <property type="entry name" value="Metalloproteases ('zincins'), catalytic domain"/>
    <property type="match status" value="1"/>
</dbReference>
<dbReference type="InterPro" id="IPR038555">
    <property type="entry name" value="Zincin_1_sf"/>
</dbReference>
<comment type="caution">
    <text evidence="1">The sequence shown here is derived from an EMBL/GenBank/DDBJ whole genome shotgun (WGS) entry which is preliminary data.</text>
</comment>
<dbReference type="Gene3D" id="3.30.2010.20">
    <property type="match status" value="1"/>
</dbReference>
<evidence type="ECO:0008006" key="3">
    <source>
        <dbReference type="Google" id="ProtNLM"/>
    </source>
</evidence>
<name>A0A1G2RX34_9BACT</name>
<proteinExistence type="predicted"/>
<dbReference type="Pfam" id="PF06262">
    <property type="entry name" value="Zincin_1"/>
    <property type="match status" value="1"/>
</dbReference>
<dbReference type="Proteomes" id="UP000178222">
    <property type="component" value="Unassembled WGS sequence"/>
</dbReference>
<protein>
    <recommendedName>
        <fullName evidence="3">Metallopeptidase family protein</fullName>
    </recommendedName>
</protein>
<organism evidence="1 2">
    <name type="scientific">Candidatus Wildermuthbacteria bacterium RIFCSPLOWO2_02_FULL_47_9c</name>
    <dbReference type="NCBI Taxonomy" id="1802466"/>
    <lineage>
        <taxon>Bacteria</taxon>
        <taxon>Candidatus Wildermuthiibacteriota</taxon>
    </lineage>
</organism>
<gene>
    <name evidence="1" type="ORF">A3J30_03430</name>
</gene>
<sequence>MGQTSYSREQFKEMVADALEHFPEHVKKRVKNVALCVEDLPTPEQLEEIGCRREDVLLGLFEGVPETEWGKGFGNVLPDKITIFQKNIERFAQTPEEIAKEVRATVWHEIAHHFGWSDEELEEKEHLRGS</sequence>
<accession>A0A1G2RX34</accession>
<evidence type="ECO:0000313" key="1">
    <source>
        <dbReference type="EMBL" id="OHA77394.1"/>
    </source>
</evidence>
<dbReference type="CDD" id="cd12952">
    <property type="entry name" value="MMP_ACEL2062"/>
    <property type="match status" value="1"/>
</dbReference>
<dbReference type="EMBL" id="MHUL01000006">
    <property type="protein sequence ID" value="OHA77394.1"/>
    <property type="molecule type" value="Genomic_DNA"/>
</dbReference>
<reference evidence="1 2" key="1">
    <citation type="journal article" date="2016" name="Nat. Commun.">
        <title>Thousands of microbial genomes shed light on interconnected biogeochemical processes in an aquifer system.</title>
        <authorList>
            <person name="Anantharaman K."/>
            <person name="Brown C.T."/>
            <person name="Hug L.A."/>
            <person name="Sharon I."/>
            <person name="Castelle C.J."/>
            <person name="Probst A.J."/>
            <person name="Thomas B.C."/>
            <person name="Singh A."/>
            <person name="Wilkins M.J."/>
            <person name="Karaoz U."/>
            <person name="Brodie E.L."/>
            <person name="Williams K.H."/>
            <person name="Hubbard S.S."/>
            <person name="Banfield J.F."/>
        </authorList>
    </citation>
    <scope>NUCLEOTIDE SEQUENCE [LARGE SCALE GENOMIC DNA]</scope>
</reference>
<dbReference type="AlphaFoldDB" id="A0A1G2RX34"/>
<evidence type="ECO:0000313" key="2">
    <source>
        <dbReference type="Proteomes" id="UP000178222"/>
    </source>
</evidence>